<dbReference type="Proteomes" id="UP000285478">
    <property type="component" value="Chromosome"/>
</dbReference>
<feature type="binding site" evidence="12">
    <location>
        <position position="91"/>
    </location>
    <ligand>
        <name>CTP</name>
        <dbReference type="ChEBI" id="CHEBI:37563"/>
    </ligand>
</feature>
<dbReference type="SUPFAM" id="SSF81891">
    <property type="entry name" value="Poly A polymerase C-terminal region-like"/>
    <property type="match status" value="1"/>
</dbReference>
<comment type="catalytic activity">
    <reaction evidence="12">
        <text>a tRNA with a 3' CCA end + 2 CTP + ATP = a tRNA with a 3' CCACCA end + 3 diphosphate</text>
        <dbReference type="Rhea" id="RHEA:76235"/>
        <dbReference type="Rhea" id="RHEA-COMP:10468"/>
        <dbReference type="Rhea" id="RHEA-COMP:18655"/>
        <dbReference type="ChEBI" id="CHEBI:30616"/>
        <dbReference type="ChEBI" id="CHEBI:33019"/>
        <dbReference type="ChEBI" id="CHEBI:37563"/>
        <dbReference type="ChEBI" id="CHEBI:83071"/>
        <dbReference type="ChEBI" id="CHEBI:195187"/>
    </reaction>
</comment>
<dbReference type="CDD" id="cd00077">
    <property type="entry name" value="HDc"/>
    <property type="match status" value="1"/>
</dbReference>
<comment type="cofactor">
    <cofactor evidence="12">
        <name>Mg(2+)</name>
        <dbReference type="ChEBI" id="CHEBI:18420"/>
    </cofactor>
    <text evidence="12">Magnesium is required for nucleotidyltransferase activity.</text>
</comment>
<evidence type="ECO:0000313" key="14">
    <source>
        <dbReference type="EMBL" id="QAB14481.1"/>
    </source>
</evidence>
<dbReference type="EC" id="3.1.4.-" evidence="12"/>
<evidence type="ECO:0000256" key="3">
    <source>
        <dbReference type="ARBA" id="ARBA00022694"/>
    </source>
</evidence>
<dbReference type="InterPro" id="IPR032828">
    <property type="entry name" value="PolyA_RNA-bd"/>
</dbReference>
<dbReference type="GO" id="GO:0000049">
    <property type="term" value="F:tRNA binding"/>
    <property type="evidence" value="ECO:0007669"/>
    <property type="project" value="UniProtKB-UniRule"/>
</dbReference>
<dbReference type="GO" id="GO:0016791">
    <property type="term" value="F:phosphatase activity"/>
    <property type="evidence" value="ECO:0007669"/>
    <property type="project" value="UniProtKB-UniRule"/>
</dbReference>
<feature type="binding site" evidence="12">
    <location>
        <position position="11"/>
    </location>
    <ligand>
        <name>CTP</name>
        <dbReference type="ChEBI" id="CHEBI:37563"/>
    </ligand>
</feature>
<dbReference type="PANTHER" id="PTHR47545:SF1">
    <property type="entry name" value="MULTIFUNCTIONAL CCA PROTEIN"/>
    <property type="match status" value="1"/>
</dbReference>
<evidence type="ECO:0000256" key="2">
    <source>
        <dbReference type="ARBA" id="ARBA00022679"/>
    </source>
</evidence>
<evidence type="ECO:0000256" key="9">
    <source>
        <dbReference type="ARBA" id="ARBA00022840"/>
    </source>
</evidence>
<dbReference type="NCBIfam" id="NF008137">
    <property type="entry name" value="PRK10885.1"/>
    <property type="match status" value="1"/>
</dbReference>
<comment type="subunit">
    <text evidence="12">Monomer. Can also form homodimers and oligomers.</text>
</comment>
<dbReference type="Pfam" id="PF12627">
    <property type="entry name" value="PolyA_pol_RNAbd"/>
    <property type="match status" value="1"/>
</dbReference>
<dbReference type="CDD" id="cd05398">
    <property type="entry name" value="NT_ClassII-CCAase"/>
    <property type="match status" value="1"/>
</dbReference>
<dbReference type="GO" id="GO:0160016">
    <property type="term" value="F:CCACCA tRNA nucleotidyltransferase activity"/>
    <property type="evidence" value="ECO:0007669"/>
    <property type="project" value="RHEA"/>
</dbReference>
<evidence type="ECO:0000313" key="15">
    <source>
        <dbReference type="Proteomes" id="UP000285478"/>
    </source>
</evidence>
<dbReference type="InterPro" id="IPR050124">
    <property type="entry name" value="tRNA_CCA-adding_enzyme"/>
</dbReference>
<evidence type="ECO:0000256" key="6">
    <source>
        <dbReference type="ARBA" id="ARBA00022741"/>
    </source>
</evidence>
<feature type="binding site" evidence="12">
    <location>
        <position position="140"/>
    </location>
    <ligand>
        <name>ATP</name>
        <dbReference type="ChEBI" id="CHEBI:30616"/>
    </ligand>
</feature>
<keyword evidence="12" id="KW-0511">Multifunctional enzyme</keyword>
<dbReference type="GO" id="GO:0001680">
    <property type="term" value="P:tRNA 3'-terminal CCA addition"/>
    <property type="evidence" value="ECO:0007669"/>
    <property type="project" value="UniProtKB-UniRule"/>
</dbReference>
<gene>
    <name evidence="12" type="primary">cca</name>
    <name evidence="14" type="ORF">EPV75_01760</name>
</gene>
<keyword evidence="4 12" id="KW-0548">Nucleotidyltransferase</keyword>
<reference evidence="14 15" key="1">
    <citation type="journal article" date="2018" name="Environ. Microbiol.">
        <title>Genomes of ubiquitous marine and hypersaline Hydrogenovibrio, Thiomicrorhabdus and Thiomicrospira spp. encode a diversity of mechanisms to sustain chemolithoautotrophy in heterogeneous environments.</title>
        <authorList>
            <person name="Scott K.M."/>
            <person name="Williams J."/>
            <person name="Porter C.M.B."/>
            <person name="Russel S."/>
            <person name="Harmer T.L."/>
            <person name="Paul J.H."/>
            <person name="Antonen K.M."/>
            <person name="Bridges M.K."/>
            <person name="Camper G.J."/>
            <person name="Campla C.K."/>
            <person name="Casella L.G."/>
            <person name="Chase E."/>
            <person name="Conrad J.W."/>
            <person name="Cruz M.C."/>
            <person name="Dunlap D.S."/>
            <person name="Duran L."/>
            <person name="Fahsbender E.M."/>
            <person name="Goldsmith D.B."/>
            <person name="Keeley R.F."/>
            <person name="Kondoff M.R."/>
            <person name="Kussy B.I."/>
            <person name="Lane M.K."/>
            <person name="Lawler S."/>
            <person name="Leigh B.A."/>
            <person name="Lewis C."/>
            <person name="Lostal L.M."/>
            <person name="Marking D."/>
            <person name="Mancera P.A."/>
            <person name="McClenthan E.C."/>
            <person name="McIntyre E.A."/>
            <person name="Mine J.A."/>
            <person name="Modi S."/>
            <person name="Moore B.D."/>
            <person name="Morgan W.A."/>
            <person name="Nelson K.M."/>
            <person name="Nguyen K.N."/>
            <person name="Ogburn N."/>
            <person name="Parrino D.G."/>
            <person name="Pedapudi A.D."/>
            <person name="Pelham R.P."/>
            <person name="Preece A.M."/>
            <person name="Rampersad E.A."/>
            <person name="Richardson J.C."/>
            <person name="Rodgers C.M."/>
            <person name="Schaffer B.L."/>
            <person name="Sheridan N.E."/>
            <person name="Solone M.R."/>
            <person name="Staley Z.R."/>
            <person name="Tabuchi M."/>
            <person name="Waide R.J."/>
            <person name="Wanjugi P.W."/>
            <person name="Young S."/>
            <person name="Clum A."/>
            <person name="Daum C."/>
            <person name="Huntemann M."/>
            <person name="Ivanova N."/>
            <person name="Kyrpides N."/>
            <person name="Mikhailova N."/>
            <person name="Palaniappan K."/>
            <person name="Pillay M."/>
            <person name="Reddy T.B.K."/>
            <person name="Shapiro N."/>
            <person name="Stamatis D."/>
            <person name="Varghese N."/>
            <person name="Woyke T."/>
            <person name="Boden R."/>
            <person name="Freyermuth S.K."/>
            <person name="Kerfeld C.A."/>
        </authorList>
    </citation>
    <scope>NUCLEOTIDE SEQUENCE [LARGE SCALE GENOMIC DNA]</scope>
    <source>
        <strain evidence="14 15">JR-2</strain>
    </source>
</reference>
<dbReference type="Pfam" id="PF01966">
    <property type="entry name" value="HD"/>
    <property type="match status" value="1"/>
</dbReference>
<feature type="domain" description="HD" evidence="13">
    <location>
        <begin position="228"/>
        <end position="335"/>
    </location>
</feature>
<accession>A0A410H195</accession>
<dbReference type="InterPro" id="IPR043519">
    <property type="entry name" value="NT_sf"/>
</dbReference>
<keyword evidence="3 12" id="KW-0819">tRNA processing</keyword>
<evidence type="ECO:0000256" key="5">
    <source>
        <dbReference type="ARBA" id="ARBA00022723"/>
    </source>
</evidence>
<dbReference type="HAMAP" id="MF_01261">
    <property type="entry name" value="CCA_bact_type1"/>
    <property type="match status" value="1"/>
</dbReference>
<evidence type="ECO:0000259" key="13">
    <source>
        <dbReference type="PROSITE" id="PS51831"/>
    </source>
</evidence>
<organism evidence="14 15">
    <name type="scientific">Hydrogenovibrio thermophilus</name>
    <dbReference type="NCBI Taxonomy" id="265883"/>
    <lineage>
        <taxon>Bacteria</taxon>
        <taxon>Pseudomonadati</taxon>
        <taxon>Pseudomonadota</taxon>
        <taxon>Gammaproteobacteria</taxon>
        <taxon>Thiotrichales</taxon>
        <taxon>Piscirickettsiaceae</taxon>
        <taxon>Hydrogenovibrio</taxon>
    </lineage>
</organism>
<dbReference type="GO" id="GO:0042245">
    <property type="term" value="P:RNA repair"/>
    <property type="evidence" value="ECO:0007669"/>
    <property type="project" value="UniProtKB-KW"/>
</dbReference>
<feature type="binding site" evidence="12">
    <location>
        <position position="23"/>
    </location>
    <ligand>
        <name>Mg(2+)</name>
        <dbReference type="ChEBI" id="CHEBI:18420"/>
    </ligand>
</feature>
<feature type="binding site" evidence="12">
    <location>
        <position position="91"/>
    </location>
    <ligand>
        <name>ATP</name>
        <dbReference type="ChEBI" id="CHEBI:30616"/>
    </ligand>
</feature>
<dbReference type="Gene3D" id="3.30.460.10">
    <property type="entry name" value="Beta Polymerase, domain 2"/>
    <property type="match status" value="1"/>
</dbReference>
<feature type="binding site" evidence="12">
    <location>
        <position position="137"/>
    </location>
    <ligand>
        <name>CTP</name>
        <dbReference type="ChEBI" id="CHEBI:37563"/>
    </ligand>
</feature>
<dbReference type="PIRSF" id="PIRSF000813">
    <property type="entry name" value="CCA_bact"/>
    <property type="match status" value="1"/>
</dbReference>
<keyword evidence="5 12" id="KW-0479">Metal-binding</keyword>
<dbReference type="Gene3D" id="1.10.3090.10">
    <property type="entry name" value="cca-adding enzyme, domain 2"/>
    <property type="match status" value="1"/>
</dbReference>
<dbReference type="GO" id="GO:0005524">
    <property type="term" value="F:ATP binding"/>
    <property type="evidence" value="ECO:0007669"/>
    <property type="project" value="UniProtKB-UniRule"/>
</dbReference>
<evidence type="ECO:0000256" key="4">
    <source>
        <dbReference type="ARBA" id="ARBA00022695"/>
    </source>
</evidence>
<feature type="binding site" evidence="12">
    <location>
        <position position="8"/>
    </location>
    <ligand>
        <name>ATP</name>
        <dbReference type="ChEBI" id="CHEBI:30616"/>
    </ligand>
</feature>
<comment type="cofactor">
    <cofactor evidence="12">
        <name>Ni(2+)</name>
        <dbReference type="ChEBI" id="CHEBI:49786"/>
    </cofactor>
    <text evidence="12">Nickel for phosphatase activity.</text>
</comment>
<dbReference type="KEGG" id="htr:EPV75_01760"/>
<evidence type="ECO:0000256" key="10">
    <source>
        <dbReference type="ARBA" id="ARBA00022842"/>
    </source>
</evidence>
<evidence type="ECO:0000256" key="1">
    <source>
        <dbReference type="ARBA" id="ARBA00022596"/>
    </source>
</evidence>
<protein>
    <recommendedName>
        <fullName evidence="12">Multifunctional CCA protein</fullName>
    </recommendedName>
    <domain>
        <recommendedName>
            <fullName evidence="12">CCA-adding enzyme</fullName>
            <ecNumber evidence="12">2.7.7.72</ecNumber>
        </recommendedName>
        <alternativeName>
            <fullName evidence="12">CCA tRNA nucleotidyltransferase</fullName>
        </alternativeName>
        <alternativeName>
            <fullName evidence="12">tRNA CCA-pyrophosphorylase</fullName>
        </alternativeName>
        <alternativeName>
            <fullName evidence="12">tRNA adenylyl-/cytidylyl-transferase</fullName>
        </alternativeName>
        <alternativeName>
            <fullName evidence="12">tRNA nucleotidyltransferase</fullName>
        </alternativeName>
        <alternativeName>
            <fullName evidence="12">tRNA-NT</fullName>
        </alternativeName>
    </domain>
    <domain>
        <recommendedName>
            <fullName evidence="12">2'-nucleotidase</fullName>
            <ecNumber evidence="12">3.1.3.-</ecNumber>
        </recommendedName>
    </domain>
    <domain>
        <recommendedName>
            <fullName evidence="12">2',3'-cyclic phosphodiesterase</fullName>
            <ecNumber evidence="12">3.1.4.-</ecNumber>
        </recommendedName>
    </domain>
    <domain>
        <recommendedName>
            <fullName evidence="12">Phosphatase</fullName>
        </recommendedName>
    </domain>
</protein>
<dbReference type="SUPFAM" id="SSF81301">
    <property type="entry name" value="Nucleotidyltransferase"/>
    <property type="match status" value="1"/>
</dbReference>
<feature type="binding site" evidence="12">
    <location>
        <position position="21"/>
    </location>
    <ligand>
        <name>Mg(2+)</name>
        <dbReference type="ChEBI" id="CHEBI:18420"/>
    </ligand>
</feature>
<dbReference type="EC" id="2.7.7.72" evidence="12"/>
<dbReference type="InterPro" id="IPR006674">
    <property type="entry name" value="HD_domain"/>
</dbReference>
<keyword evidence="10 12" id="KW-0460">Magnesium</keyword>
<evidence type="ECO:0000256" key="12">
    <source>
        <dbReference type="HAMAP-Rule" id="MF_01261"/>
    </source>
</evidence>
<comment type="miscellaneous">
    <text evidence="12">A single active site specifically recognizes both ATP and CTP and is responsible for their addition.</text>
</comment>
<feature type="binding site" evidence="12">
    <location>
        <position position="137"/>
    </location>
    <ligand>
        <name>ATP</name>
        <dbReference type="ChEBI" id="CHEBI:30616"/>
    </ligand>
</feature>
<dbReference type="EMBL" id="CP035033">
    <property type="protein sequence ID" value="QAB14481.1"/>
    <property type="molecule type" value="Genomic_DNA"/>
</dbReference>
<dbReference type="SMART" id="SM00471">
    <property type="entry name" value="HDc"/>
    <property type="match status" value="1"/>
</dbReference>
<dbReference type="GO" id="GO:0000287">
    <property type="term" value="F:magnesium ion binding"/>
    <property type="evidence" value="ECO:0007669"/>
    <property type="project" value="UniProtKB-UniRule"/>
</dbReference>
<dbReference type="InterPro" id="IPR003607">
    <property type="entry name" value="HD/PDEase_dom"/>
</dbReference>
<dbReference type="RefSeq" id="WP_128384280.1">
    <property type="nucleotide sequence ID" value="NZ_CP035033.1"/>
</dbReference>
<feature type="binding site" evidence="12">
    <location>
        <position position="8"/>
    </location>
    <ligand>
        <name>CTP</name>
        <dbReference type="ChEBI" id="CHEBI:37563"/>
    </ligand>
</feature>
<feature type="binding site" evidence="12">
    <location>
        <position position="140"/>
    </location>
    <ligand>
        <name>CTP</name>
        <dbReference type="ChEBI" id="CHEBI:37563"/>
    </ligand>
</feature>
<dbReference type="Pfam" id="PF01743">
    <property type="entry name" value="PolyA_pol"/>
    <property type="match status" value="1"/>
</dbReference>
<evidence type="ECO:0000256" key="11">
    <source>
        <dbReference type="ARBA" id="ARBA00022884"/>
    </source>
</evidence>
<dbReference type="GO" id="GO:0004112">
    <property type="term" value="F:cyclic-nucleotide phosphodiesterase activity"/>
    <property type="evidence" value="ECO:0007669"/>
    <property type="project" value="UniProtKB-UniRule"/>
</dbReference>
<dbReference type="AlphaFoldDB" id="A0A410H195"/>
<dbReference type="GO" id="GO:0004810">
    <property type="term" value="F:CCA tRNA nucleotidyltransferase activity"/>
    <property type="evidence" value="ECO:0007669"/>
    <property type="project" value="UniProtKB-UniRule"/>
</dbReference>
<comment type="catalytic activity">
    <reaction evidence="12">
        <text>a tRNA precursor + 2 CTP + ATP = a tRNA with a 3' CCA end + 3 diphosphate</text>
        <dbReference type="Rhea" id="RHEA:14433"/>
        <dbReference type="Rhea" id="RHEA-COMP:10465"/>
        <dbReference type="Rhea" id="RHEA-COMP:10468"/>
        <dbReference type="ChEBI" id="CHEBI:30616"/>
        <dbReference type="ChEBI" id="CHEBI:33019"/>
        <dbReference type="ChEBI" id="CHEBI:37563"/>
        <dbReference type="ChEBI" id="CHEBI:74896"/>
        <dbReference type="ChEBI" id="CHEBI:83071"/>
        <dbReference type="EC" id="2.7.7.72"/>
    </reaction>
</comment>
<evidence type="ECO:0000256" key="8">
    <source>
        <dbReference type="ARBA" id="ARBA00022801"/>
    </source>
</evidence>
<proteinExistence type="inferred from homology"/>
<keyword evidence="2 12" id="KW-0808">Transferase</keyword>
<evidence type="ECO:0000256" key="7">
    <source>
        <dbReference type="ARBA" id="ARBA00022800"/>
    </source>
</evidence>
<dbReference type="PANTHER" id="PTHR47545">
    <property type="entry name" value="MULTIFUNCTIONAL CCA PROTEIN"/>
    <property type="match status" value="1"/>
</dbReference>
<keyword evidence="11 12" id="KW-0694">RNA-binding</keyword>
<keyword evidence="8 12" id="KW-0378">Hydrolase</keyword>
<dbReference type="EC" id="3.1.3.-" evidence="12"/>
<keyword evidence="7 12" id="KW-0692">RNA repair</keyword>
<sequence length="417" mass="45995">METYLVGGAVRDALLGIPVYDHDWVVVGATPSAMLAQGFDQVGKDFPVFLHPKTKEEYALARMERKVGQGYHGFEMSYDPTVTLDEDLIRRDLTINAMAQDSDGTIIDPYGGQKDLEDKVLRHVSDAFEEDPLRVLRVARFAAKLAPFDFTLAPETAELMQRMSASGELSALTPERVWQEVVKALNTDTPSVFFETLDSVDATAVLFPELNALHGVTQPEKYHPEGDVWIHTLMVLDASAQLSDDLSVRLGALLHDLGKGVTPPALWPKHHGHEQAGVPLVKAFCERYRVPKKQQQFAEKVTEFHGLIHKGLDSDGHPALKPKTYLKALTACGALKDLATFEKLLTACEADAKGRLGFEQKPYPQKPFWLALAQAANRVDNQAILATGVQGADIGRAIDAERHHLIQDFISDQDAVS</sequence>
<comment type="function">
    <text evidence="12">Catalyzes the addition and repair of the essential 3'-terminal CCA sequence in tRNAs without using a nucleic acid template. Adds these three nucleotides in the order of C, C, and A to the tRNA nucleotide-73, using CTP and ATP as substrates and producing inorganic pyrophosphate. tRNA 3'-terminal CCA addition is required both for tRNA processing and repair. Also involved in tRNA surveillance by mediating tandem CCA addition to generate a CCACCA at the 3' terminus of unstable tRNAs. While stable tRNAs receive only 3'-terminal CCA, unstable tRNAs are marked with CCACCA and rapidly degraded.</text>
</comment>
<dbReference type="PROSITE" id="PS51831">
    <property type="entry name" value="HD"/>
    <property type="match status" value="1"/>
</dbReference>
<name>A0A410H195_9GAMM</name>
<dbReference type="InterPro" id="IPR002646">
    <property type="entry name" value="PolA_pol_head_dom"/>
</dbReference>
<comment type="domain">
    <text evidence="12">Comprises two domains: an N-terminal domain containing the nucleotidyltransferase activity and a C-terminal HD domain associated with both phosphodiesterase and phosphatase activities.</text>
</comment>
<keyword evidence="9 12" id="KW-0067">ATP-binding</keyword>
<keyword evidence="1 12" id="KW-0533">Nickel</keyword>
<keyword evidence="6 12" id="KW-0547">Nucleotide-binding</keyword>
<keyword evidence="15" id="KW-1185">Reference proteome</keyword>
<comment type="similarity">
    <text evidence="12">Belongs to the tRNA nucleotidyltransferase/poly(A) polymerase family. Bacterial CCA-adding enzyme type 1 subfamily.</text>
</comment>
<dbReference type="HAMAP" id="MF_01262">
    <property type="entry name" value="CCA_bact_type2"/>
    <property type="match status" value="1"/>
</dbReference>
<feature type="binding site" evidence="12">
    <location>
        <position position="11"/>
    </location>
    <ligand>
        <name>ATP</name>
        <dbReference type="ChEBI" id="CHEBI:30616"/>
    </ligand>
</feature>
<dbReference type="InterPro" id="IPR012006">
    <property type="entry name" value="CCA_bact"/>
</dbReference>